<gene>
    <name evidence="4" type="ORF">BECKDK2373C_GA0170839_112510</name>
</gene>
<comment type="similarity">
    <text evidence="1 2">Belongs to the OprB family.</text>
</comment>
<evidence type="ECO:0000256" key="1">
    <source>
        <dbReference type="ARBA" id="ARBA00008769"/>
    </source>
</evidence>
<dbReference type="GO" id="GO:0008643">
    <property type="term" value="P:carbohydrate transport"/>
    <property type="evidence" value="ECO:0007669"/>
    <property type="project" value="InterPro"/>
</dbReference>
<dbReference type="GO" id="GO:0016020">
    <property type="term" value="C:membrane"/>
    <property type="evidence" value="ECO:0007669"/>
    <property type="project" value="InterPro"/>
</dbReference>
<accession>A0A450TDR4</accession>
<dbReference type="AlphaFoldDB" id="A0A450TDR4"/>
<evidence type="ECO:0000256" key="3">
    <source>
        <dbReference type="SAM" id="MobiDB-lite"/>
    </source>
</evidence>
<dbReference type="InterPro" id="IPR007049">
    <property type="entry name" value="Carb-sel_porin_OprB"/>
</dbReference>
<sequence>MERIDQNGGQGTATPHGGVRPQSADWNRKSRFGGLLAASLAGVSPLSVSAYDVTENLSLRGTVTGVLQHGTFSGTAIPDTGRGALVTDIGMNFRPTDRDAFESVVSLATGDALNTVSPYAAHPLYADDLEDNLEDVNGRGRDYLLTAWYKHTFALPRNASLGITGGIIDAADYVDENSLANDEVSQFMNDAFVNNTLLVPPAFDAGIAGELEMGRWSLKGVWINGRNVDPDNGLDEDYDYFAGQLGWRTESRWGEGNYRLLAQGTSDDFADPTGAKTRGLFSVGLSADQQLSAAVGVFARLAWQDDDAAIDHDALYSGGVRVDGGLWGRVDDEVGLGYAHLDGGNGEIEKTDILEGYVKFQLTEYADLSLDVQYLDERTTGVNDPSGFVYGMRINGYF</sequence>
<evidence type="ECO:0000313" key="4">
    <source>
        <dbReference type="EMBL" id="VFJ65070.1"/>
    </source>
</evidence>
<name>A0A450TDR4_9GAMM</name>
<dbReference type="Pfam" id="PF04966">
    <property type="entry name" value="OprB"/>
    <property type="match status" value="1"/>
</dbReference>
<feature type="region of interest" description="Disordered" evidence="3">
    <location>
        <begin position="1"/>
        <end position="25"/>
    </location>
</feature>
<dbReference type="InterPro" id="IPR038673">
    <property type="entry name" value="OprB_sf"/>
</dbReference>
<dbReference type="Gene3D" id="2.40.160.180">
    <property type="entry name" value="Carbohydrate-selective porin OprB"/>
    <property type="match status" value="1"/>
</dbReference>
<evidence type="ECO:0000256" key="2">
    <source>
        <dbReference type="RuleBase" id="RU363072"/>
    </source>
</evidence>
<organism evidence="4">
    <name type="scientific">Candidatus Kentrum sp. DK</name>
    <dbReference type="NCBI Taxonomy" id="2126562"/>
    <lineage>
        <taxon>Bacteria</taxon>
        <taxon>Pseudomonadati</taxon>
        <taxon>Pseudomonadota</taxon>
        <taxon>Gammaproteobacteria</taxon>
        <taxon>Candidatus Kentrum</taxon>
    </lineage>
</organism>
<reference evidence="4" key="1">
    <citation type="submission" date="2019-02" db="EMBL/GenBank/DDBJ databases">
        <authorList>
            <person name="Gruber-Vodicka R. H."/>
            <person name="Seah K. B. B."/>
        </authorList>
    </citation>
    <scope>NUCLEOTIDE SEQUENCE</scope>
    <source>
        <strain evidence="4">BECK_DK161</strain>
    </source>
</reference>
<proteinExistence type="inferred from homology"/>
<dbReference type="EMBL" id="CAADEY010000125">
    <property type="protein sequence ID" value="VFJ65070.1"/>
    <property type="molecule type" value="Genomic_DNA"/>
</dbReference>
<protein>
    <submittedName>
        <fullName evidence="4">Porin</fullName>
    </submittedName>
</protein>
<dbReference type="GO" id="GO:0015288">
    <property type="term" value="F:porin activity"/>
    <property type="evidence" value="ECO:0007669"/>
    <property type="project" value="InterPro"/>
</dbReference>